<dbReference type="STRING" id="1076256.A0A2H3C805"/>
<protein>
    <recommendedName>
        <fullName evidence="3">Reverse transcriptase domain-containing protein</fullName>
    </recommendedName>
</protein>
<dbReference type="PANTHER" id="PTHR33481:SF1">
    <property type="entry name" value="ENDONUCLEASE_EXONUCLEASE_PHOSPHATASE DOMAIN-CONTAINING PROTEIN-RELATED"/>
    <property type="match status" value="1"/>
</dbReference>
<reference evidence="2" key="1">
    <citation type="journal article" date="2017" name="Nat. Ecol. Evol.">
        <title>Genome expansion and lineage-specific genetic innovations in the forest pathogenic fungi Armillaria.</title>
        <authorList>
            <person name="Sipos G."/>
            <person name="Prasanna A.N."/>
            <person name="Walter M.C."/>
            <person name="O'Connor E."/>
            <person name="Balint B."/>
            <person name="Krizsan K."/>
            <person name="Kiss B."/>
            <person name="Hess J."/>
            <person name="Varga T."/>
            <person name="Slot J."/>
            <person name="Riley R."/>
            <person name="Boka B."/>
            <person name="Rigling D."/>
            <person name="Barry K."/>
            <person name="Lee J."/>
            <person name="Mihaltcheva S."/>
            <person name="LaButti K."/>
            <person name="Lipzen A."/>
            <person name="Waldron R."/>
            <person name="Moloney N.M."/>
            <person name="Sperisen C."/>
            <person name="Kredics L."/>
            <person name="Vagvoelgyi C."/>
            <person name="Patrignani A."/>
            <person name="Fitzpatrick D."/>
            <person name="Nagy I."/>
            <person name="Doyle S."/>
            <person name="Anderson J.B."/>
            <person name="Grigoriev I.V."/>
            <person name="Gueldener U."/>
            <person name="Muensterkoetter M."/>
            <person name="Nagy L.G."/>
        </authorList>
    </citation>
    <scope>NUCLEOTIDE SEQUENCE [LARGE SCALE GENOMIC DNA]</scope>
    <source>
        <strain evidence="2">28-4</strain>
    </source>
</reference>
<dbReference type="AlphaFoldDB" id="A0A2H3C805"/>
<keyword evidence="2" id="KW-1185">Reference proteome</keyword>
<dbReference type="PANTHER" id="PTHR33481">
    <property type="entry name" value="REVERSE TRANSCRIPTASE"/>
    <property type="match status" value="1"/>
</dbReference>
<feature type="non-terminal residue" evidence="1">
    <location>
        <position position="84"/>
    </location>
</feature>
<dbReference type="EMBL" id="KZ293424">
    <property type="protein sequence ID" value="PBK71416.1"/>
    <property type="molecule type" value="Genomic_DNA"/>
</dbReference>
<sequence length="84" mass="9830">YQLLQWAWDVCKNFIVALIHLCATMGYHPTPWKMAIAFALRKPGKKDYGMPRAWRLIPLLKCLGKVLEQIQANRLAFWTETQNL</sequence>
<dbReference type="Proteomes" id="UP000218334">
    <property type="component" value="Unassembled WGS sequence"/>
</dbReference>
<feature type="non-terminal residue" evidence="1">
    <location>
        <position position="1"/>
    </location>
</feature>
<proteinExistence type="predicted"/>
<name>A0A2H3C805_9AGAR</name>
<gene>
    <name evidence="1" type="ORF">ARMSODRAFT_846513</name>
</gene>
<evidence type="ECO:0008006" key="3">
    <source>
        <dbReference type="Google" id="ProtNLM"/>
    </source>
</evidence>
<evidence type="ECO:0000313" key="2">
    <source>
        <dbReference type="Proteomes" id="UP000218334"/>
    </source>
</evidence>
<accession>A0A2H3C805</accession>
<evidence type="ECO:0000313" key="1">
    <source>
        <dbReference type="EMBL" id="PBK71416.1"/>
    </source>
</evidence>
<organism evidence="1 2">
    <name type="scientific">Armillaria solidipes</name>
    <dbReference type="NCBI Taxonomy" id="1076256"/>
    <lineage>
        <taxon>Eukaryota</taxon>
        <taxon>Fungi</taxon>
        <taxon>Dikarya</taxon>
        <taxon>Basidiomycota</taxon>
        <taxon>Agaricomycotina</taxon>
        <taxon>Agaricomycetes</taxon>
        <taxon>Agaricomycetidae</taxon>
        <taxon>Agaricales</taxon>
        <taxon>Marasmiineae</taxon>
        <taxon>Physalacriaceae</taxon>
        <taxon>Armillaria</taxon>
    </lineage>
</organism>